<protein>
    <recommendedName>
        <fullName evidence="2">Reverse transcriptase zinc-binding domain-containing protein</fullName>
    </recommendedName>
</protein>
<dbReference type="EMBL" id="HBIN01010032">
    <property type="protein sequence ID" value="CAE0437237.1"/>
    <property type="molecule type" value="Transcribed_RNA"/>
</dbReference>
<evidence type="ECO:0000313" key="1">
    <source>
        <dbReference type="EMBL" id="CAE0437237.1"/>
    </source>
</evidence>
<accession>A0A7S3PFX4</accession>
<dbReference type="AlphaFoldDB" id="A0A7S3PFX4"/>
<name>A0A7S3PFX4_9STRA</name>
<evidence type="ECO:0008006" key="2">
    <source>
        <dbReference type="Google" id="ProtNLM"/>
    </source>
</evidence>
<proteinExistence type="predicted"/>
<reference evidence="1" key="1">
    <citation type="submission" date="2021-01" db="EMBL/GenBank/DDBJ databases">
        <authorList>
            <person name="Corre E."/>
            <person name="Pelletier E."/>
            <person name="Niang G."/>
            <person name="Scheremetjew M."/>
            <person name="Finn R."/>
            <person name="Kale V."/>
            <person name="Holt S."/>
            <person name="Cochrane G."/>
            <person name="Meng A."/>
            <person name="Brown T."/>
            <person name="Cohen L."/>
        </authorList>
    </citation>
    <scope>NUCLEOTIDE SEQUENCE</scope>
    <source>
        <strain evidence="1">GSBS06</strain>
    </source>
</reference>
<organism evidence="1">
    <name type="scientific">Aplanochytrium stocchinoi</name>
    <dbReference type="NCBI Taxonomy" id="215587"/>
    <lineage>
        <taxon>Eukaryota</taxon>
        <taxon>Sar</taxon>
        <taxon>Stramenopiles</taxon>
        <taxon>Bigyra</taxon>
        <taxon>Labyrinthulomycetes</taxon>
        <taxon>Thraustochytrida</taxon>
        <taxon>Thraustochytriidae</taxon>
        <taxon>Aplanochytrium</taxon>
    </lineage>
</organism>
<gene>
    <name evidence="1" type="ORF">ASTO00021_LOCUS7482</name>
</gene>
<sequence>MASACLKKGRQTQAAIRPFLGCLDIPLCIRRQILCSVMLSRLLYGAEIYGMNKSLTRHFQQLLDESLKIMLGVSPKMPVSKLVLWEEFGIPPIAALAASRRARVFQKAQNLRTKITTLIQSPYRSLQWTWISGTMRWLRTQIGRHRRRAGMPHLVFDDDGWERLPPKQMAQSLIQLVWAREKVLKANVNPTFTKYVGSAFVKNRLTSMTTGSVPMLNQGLSLIVRARAGAIWWAFKLALTRKIHARYRTACPCCGASEPENLDHVMLRCAKWNDLRVIMLEGWMTDSLTRCLDGVENPTDTIKTILLLGGEHNGRSIRRWPFHWRLEPNAGENPPPGAPECGCLRVAAYLATVIPARAAIIRALRTPVGAAGRADVTNSSESQSSDE</sequence>